<comment type="caution">
    <text evidence="2">The sequence shown here is derived from an EMBL/GenBank/DDBJ whole genome shotgun (WGS) entry which is preliminary data.</text>
</comment>
<name>A0A2P5K7X7_9BURK</name>
<evidence type="ECO:0000313" key="3">
    <source>
        <dbReference type="Proteomes" id="UP000243096"/>
    </source>
</evidence>
<dbReference type="SUPFAM" id="SSF158634">
    <property type="entry name" value="RPA2825-like"/>
    <property type="match status" value="1"/>
</dbReference>
<sequence>MHRFAGTRAGPGSHYGVDVSAVLDARVRESGRVLDWRRSLTDLLAALDIDDSLEQRSRLAGELGCNGPIDDPATIERLHGKLMHALAANGGKVPRRSIERRGVADNETD</sequence>
<dbReference type="Proteomes" id="UP000243096">
    <property type="component" value="Unassembled WGS sequence"/>
</dbReference>
<reference evidence="2 3" key="1">
    <citation type="submission" date="2018-01" db="EMBL/GenBank/DDBJ databases">
        <title>Genomic Encyclopedia of Type Strains, Phase III (KMG-III): the genomes of soil and plant-associated and newly described type strains.</title>
        <authorList>
            <person name="Whitman W."/>
        </authorList>
    </citation>
    <scope>NUCLEOTIDE SEQUENCE [LARGE SCALE GENOMIC DNA]</scope>
    <source>
        <strain evidence="2 3">HKI456</strain>
    </source>
</reference>
<feature type="domain" description="DUF3597" evidence="1">
    <location>
        <begin position="14"/>
        <end position="94"/>
    </location>
</feature>
<dbReference type="EMBL" id="PRDW01000012">
    <property type="protein sequence ID" value="PPB82826.1"/>
    <property type="molecule type" value="Genomic_DNA"/>
</dbReference>
<evidence type="ECO:0000313" key="2">
    <source>
        <dbReference type="EMBL" id="PPB82826.1"/>
    </source>
</evidence>
<protein>
    <submittedName>
        <fullName evidence="2">Uncharacterized protein DUF3597</fullName>
    </submittedName>
</protein>
<dbReference type="Pfam" id="PF12200">
    <property type="entry name" value="DUF3597"/>
    <property type="match status" value="1"/>
</dbReference>
<dbReference type="InterPro" id="IPR022016">
    <property type="entry name" value="DUF3597"/>
</dbReference>
<dbReference type="AlphaFoldDB" id="A0A2P5K7X7"/>
<evidence type="ECO:0000259" key="1">
    <source>
        <dbReference type="Pfam" id="PF12200"/>
    </source>
</evidence>
<keyword evidence="3" id="KW-1185">Reference proteome</keyword>
<dbReference type="RefSeq" id="WP_323073526.1">
    <property type="nucleotide sequence ID" value="NZ_CP062179.1"/>
</dbReference>
<accession>A0A2P5K7X7</accession>
<organism evidence="2 3">
    <name type="scientific">Mycetohabitans endofungorum</name>
    <dbReference type="NCBI Taxonomy" id="417203"/>
    <lineage>
        <taxon>Bacteria</taxon>
        <taxon>Pseudomonadati</taxon>
        <taxon>Pseudomonadota</taxon>
        <taxon>Betaproteobacteria</taxon>
        <taxon>Burkholderiales</taxon>
        <taxon>Burkholderiaceae</taxon>
        <taxon>Mycetohabitans</taxon>
    </lineage>
</organism>
<proteinExistence type="predicted"/>
<gene>
    <name evidence="2" type="ORF">B0O95_1123</name>
</gene>